<dbReference type="AlphaFoldDB" id="W6M864"/>
<name>W6M864_9GAMM</name>
<evidence type="ECO:0000256" key="1">
    <source>
        <dbReference type="SAM" id="MobiDB-lite"/>
    </source>
</evidence>
<reference evidence="2" key="1">
    <citation type="submission" date="2013-07" db="EMBL/GenBank/DDBJ databases">
        <authorList>
            <person name="McIlroy S."/>
        </authorList>
    </citation>
    <scope>NUCLEOTIDE SEQUENCE [LARGE SCALE GENOMIC DNA]</scope>
    <source>
        <strain evidence="2">Run_A_D11</strain>
    </source>
</reference>
<evidence type="ECO:0000313" key="2">
    <source>
        <dbReference type="EMBL" id="CDI04151.1"/>
    </source>
</evidence>
<keyword evidence="3" id="KW-1185">Reference proteome</keyword>
<dbReference type="EMBL" id="CBTJ020000101">
    <property type="protein sequence ID" value="CDI04151.1"/>
    <property type="molecule type" value="Genomic_DNA"/>
</dbReference>
<protein>
    <submittedName>
        <fullName evidence="2">Uncharacterized protein</fullName>
    </submittedName>
</protein>
<sequence length="142" mass="14308">MSEQQQAPDMQAALLALLSQAQQQPAAVNSAGGWTQPAPTAALPITGISIPVKIETPIGSVRVDLHLPAECGQSPQALLAAIQGLANAGYPVDAWQPRNQDGGNGWGGNGGNSGGWGGRSGGYGGGGYSGNRGGYNGGRRWS</sequence>
<gene>
    <name evidence="2" type="ORF">BN873_890057</name>
</gene>
<comment type="caution">
    <text evidence="2">The sequence shown here is derived from an EMBL/GenBank/DDBJ whole genome shotgun (WGS) entry which is preliminary data.</text>
</comment>
<organism evidence="2 3">
    <name type="scientific">Candidatus Competibacter denitrificans Run_A_D11</name>
    <dbReference type="NCBI Taxonomy" id="1400863"/>
    <lineage>
        <taxon>Bacteria</taxon>
        <taxon>Pseudomonadati</taxon>
        <taxon>Pseudomonadota</taxon>
        <taxon>Gammaproteobacteria</taxon>
        <taxon>Candidatus Competibacteraceae</taxon>
        <taxon>Candidatus Competibacter</taxon>
    </lineage>
</organism>
<proteinExistence type="predicted"/>
<reference evidence="2" key="2">
    <citation type="submission" date="2014-03" db="EMBL/GenBank/DDBJ databases">
        <title>Candidatus Competibacter-lineage genomes retrieved from metagenomes reveal functional metabolic diversity.</title>
        <authorList>
            <person name="McIlroy S.J."/>
            <person name="Albertsen M."/>
            <person name="Andresen E.K."/>
            <person name="Saunders A.M."/>
            <person name="Kristiansen R."/>
            <person name="Stokholm-Bjerregaard M."/>
            <person name="Nielsen K.L."/>
            <person name="Nielsen P.H."/>
        </authorList>
    </citation>
    <scope>NUCLEOTIDE SEQUENCE</scope>
    <source>
        <strain evidence="2">Run_A_D11</strain>
    </source>
</reference>
<evidence type="ECO:0000313" key="3">
    <source>
        <dbReference type="Proteomes" id="UP000035760"/>
    </source>
</evidence>
<dbReference type="Proteomes" id="UP000035760">
    <property type="component" value="Unassembled WGS sequence"/>
</dbReference>
<feature type="compositionally biased region" description="Gly residues" evidence="1">
    <location>
        <begin position="102"/>
        <end position="142"/>
    </location>
</feature>
<dbReference type="RefSeq" id="WP_053085424.1">
    <property type="nucleotide sequence ID" value="NZ_CBTJ020000101.1"/>
</dbReference>
<dbReference type="STRING" id="1400863.BN873_890057"/>
<feature type="region of interest" description="Disordered" evidence="1">
    <location>
        <begin position="93"/>
        <end position="142"/>
    </location>
</feature>
<accession>W6M864</accession>